<protein>
    <submittedName>
        <fullName evidence="1">Uncharacterized protein</fullName>
    </submittedName>
</protein>
<dbReference type="STRING" id="760192.Halhy_5211"/>
<sequence>MEEIEIQNDSILRVADLLEQIQDVNRMIDLHQGDDDLLMLRQYQYRRGLFLPELNQILEGFKIHVGDMAT</sequence>
<dbReference type="EMBL" id="CP002691">
    <property type="protein sequence ID" value="AEE53037.1"/>
    <property type="molecule type" value="Genomic_DNA"/>
</dbReference>
<dbReference type="KEGG" id="hhy:Halhy_5211"/>
<dbReference type="AlphaFoldDB" id="F4L5X7"/>
<evidence type="ECO:0000313" key="2">
    <source>
        <dbReference type="Proteomes" id="UP000008461"/>
    </source>
</evidence>
<evidence type="ECO:0000313" key="1">
    <source>
        <dbReference type="EMBL" id="AEE53037.1"/>
    </source>
</evidence>
<accession>F4L5X7</accession>
<dbReference type="Proteomes" id="UP000008461">
    <property type="component" value="Chromosome"/>
</dbReference>
<dbReference type="OrthoDB" id="1494813at2"/>
<dbReference type="RefSeq" id="WP_013767572.1">
    <property type="nucleotide sequence ID" value="NC_015510.1"/>
</dbReference>
<reference evidence="1 2" key="1">
    <citation type="journal article" date="2011" name="Stand. Genomic Sci.">
        <title>Complete genome sequence of Haliscomenobacter hydrossis type strain (O).</title>
        <authorList>
            <consortium name="US DOE Joint Genome Institute (JGI-PGF)"/>
            <person name="Daligault H."/>
            <person name="Lapidus A."/>
            <person name="Zeytun A."/>
            <person name="Nolan M."/>
            <person name="Lucas S."/>
            <person name="Del Rio T.G."/>
            <person name="Tice H."/>
            <person name="Cheng J.F."/>
            <person name="Tapia R."/>
            <person name="Han C."/>
            <person name="Goodwin L."/>
            <person name="Pitluck S."/>
            <person name="Liolios K."/>
            <person name="Pagani I."/>
            <person name="Ivanova N."/>
            <person name="Huntemann M."/>
            <person name="Mavromatis K."/>
            <person name="Mikhailova N."/>
            <person name="Pati A."/>
            <person name="Chen A."/>
            <person name="Palaniappan K."/>
            <person name="Land M."/>
            <person name="Hauser L."/>
            <person name="Brambilla E.M."/>
            <person name="Rohde M."/>
            <person name="Verbarg S."/>
            <person name="Goker M."/>
            <person name="Bristow J."/>
            <person name="Eisen J.A."/>
            <person name="Markowitz V."/>
            <person name="Hugenholtz P."/>
            <person name="Kyrpides N.C."/>
            <person name="Klenk H.P."/>
            <person name="Woyke T."/>
        </authorList>
    </citation>
    <scope>NUCLEOTIDE SEQUENCE [LARGE SCALE GENOMIC DNA]</scope>
    <source>
        <strain evidence="2">ATCC 27775 / DSM 1100 / LMG 10767 / O</strain>
    </source>
</reference>
<gene>
    <name evidence="1" type="ordered locus">Halhy_5211</name>
</gene>
<keyword evidence="2" id="KW-1185">Reference proteome</keyword>
<proteinExistence type="predicted"/>
<name>F4L5X7_HALH1</name>
<reference key="2">
    <citation type="submission" date="2011-04" db="EMBL/GenBank/DDBJ databases">
        <title>Complete sequence of chromosome of Haliscomenobacter hydrossis DSM 1100.</title>
        <authorList>
            <consortium name="US DOE Joint Genome Institute (JGI-PGF)"/>
            <person name="Lucas S."/>
            <person name="Han J."/>
            <person name="Lapidus A."/>
            <person name="Bruce D."/>
            <person name="Goodwin L."/>
            <person name="Pitluck S."/>
            <person name="Peters L."/>
            <person name="Kyrpides N."/>
            <person name="Mavromatis K."/>
            <person name="Ivanova N."/>
            <person name="Ovchinnikova G."/>
            <person name="Pagani I."/>
            <person name="Daligault H."/>
            <person name="Detter J.C."/>
            <person name="Han C."/>
            <person name="Land M."/>
            <person name="Hauser L."/>
            <person name="Markowitz V."/>
            <person name="Cheng J.-F."/>
            <person name="Hugenholtz P."/>
            <person name="Woyke T."/>
            <person name="Wu D."/>
            <person name="Verbarg S."/>
            <person name="Frueling A."/>
            <person name="Brambilla E."/>
            <person name="Klenk H.-P."/>
            <person name="Eisen J.A."/>
        </authorList>
    </citation>
    <scope>NUCLEOTIDE SEQUENCE</scope>
    <source>
        <strain>DSM 1100</strain>
    </source>
</reference>
<dbReference type="HOGENOM" id="CLU_2752197_0_0_10"/>
<organism evidence="1 2">
    <name type="scientific">Haliscomenobacter hydrossis (strain ATCC 27775 / DSM 1100 / LMG 10767 / O)</name>
    <dbReference type="NCBI Taxonomy" id="760192"/>
    <lineage>
        <taxon>Bacteria</taxon>
        <taxon>Pseudomonadati</taxon>
        <taxon>Bacteroidota</taxon>
        <taxon>Saprospiria</taxon>
        <taxon>Saprospirales</taxon>
        <taxon>Haliscomenobacteraceae</taxon>
        <taxon>Haliscomenobacter</taxon>
    </lineage>
</organism>